<dbReference type="Proteomes" id="UP000053815">
    <property type="component" value="Unassembled WGS sequence"/>
</dbReference>
<dbReference type="STRING" id="91626.A0A0C9LWE5"/>
<proteinExistence type="predicted"/>
<accession>A0A0C9LWE5</accession>
<dbReference type="AlphaFoldDB" id="A0A0C9LWE5"/>
<dbReference type="Gene3D" id="1.10.3730.20">
    <property type="match status" value="1"/>
</dbReference>
<gene>
    <name evidence="2" type="ORF">MAM1_0202d07896</name>
</gene>
<feature type="transmembrane region" description="Helical" evidence="1">
    <location>
        <begin position="55"/>
        <end position="77"/>
    </location>
</feature>
<feature type="transmembrane region" description="Helical" evidence="1">
    <location>
        <begin position="89"/>
        <end position="109"/>
    </location>
</feature>
<dbReference type="InterPro" id="IPR037185">
    <property type="entry name" value="EmrE-like"/>
</dbReference>
<keyword evidence="1" id="KW-1133">Transmembrane helix</keyword>
<evidence type="ECO:0000313" key="3">
    <source>
        <dbReference type="Proteomes" id="UP000053815"/>
    </source>
</evidence>
<name>A0A0C9LWE5_9FUNG</name>
<dbReference type="EMBL" id="DF836491">
    <property type="protein sequence ID" value="GAN08385.1"/>
    <property type="molecule type" value="Genomic_DNA"/>
</dbReference>
<evidence type="ECO:0000256" key="1">
    <source>
        <dbReference type="SAM" id="Phobius"/>
    </source>
</evidence>
<evidence type="ECO:0008006" key="4">
    <source>
        <dbReference type="Google" id="ProtNLM"/>
    </source>
</evidence>
<dbReference type="PANTHER" id="PTHR31965">
    <property type="entry name" value="TRANSMEMBRANE PROTEIN 42"/>
    <property type="match status" value="1"/>
</dbReference>
<organism evidence="2">
    <name type="scientific">Mucor ambiguus</name>
    <dbReference type="NCBI Taxonomy" id="91626"/>
    <lineage>
        <taxon>Eukaryota</taxon>
        <taxon>Fungi</taxon>
        <taxon>Fungi incertae sedis</taxon>
        <taxon>Mucoromycota</taxon>
        <taxon>Mucoromycotina</taxon>
        <taxon>Mucoromycetes</taxon>
        <taxon>Mucorales</taxon>
        <taxon>Mucorineae</taxon>
        <taxon>Mucoraceae</taxon>
        <taxon>Mucor</taxon>
    </lineage>
</organism>
<dbReference type="OrthoDB" id="5854584at2759"/>
<evidence type="ECO:0000313" key="2">
    <source>
        <dbReference type="EMBL" id="GAN08385.1"/>
    </source>
</evidence>
<dbReference type="PANTHER" id="PTHR31965:SF1">
    <property type="entry name" value="TRANSMEMBRANE PROTEIN 42"/>
    <property type="match status" value="1"/>
</dbReference>
<keyword evidence="1" id="KW-0812">Transmembrane</keyword>
<keyword evidence="3" id="KW-1185">Reference proteome</keyword>
<keyword evidence="1" id="KW-0472">Membrane</keyword>
<protein>
    <recommendedName>
        <fullName evidence="4">EamA domain-containing protein</fullName>
    </recommendedName>
</protein>
<sequence>MTKSTSSFIPFAIISGLFAALSSVFAKLFSDEKTAVFHSYISGHLYAVPEHTSLLITRGICFALIFGCNSVMWTTFTKALNAASSSVQVSIVNGAVNFSASAILGYFVFDEPLALRWWIGASFILAGTILLAQSQKRLEEEENKKKQN</sequence>
<dbReference type="InterPro" id="IPR039632">
    <property type="entry name" value="TMEM42"/>
</dbReference>
<feature type="transmembrane region" description="Helical" evidence="1">
    <location>
        <begin position="115"/>
        <end position="132"/>
    </location>
</feature>
<reference evidence="2" key="1">
    <citation type="submission" date="2014-09" db="EMBL/GenBank/DDBJ databases">
        <title>Draft genome sequence of an oleaginous Mucoromycotina fungus Mucor ambiguus NBRC6742.</title>
        <authorList>
            <person name="Takeda I."/>
            <person name="Yamane N."/>
            <person name="Morita T."/>
            <person name="Tamano K."/>
            <person name="Machida M."/>
            <person name="Baker S."/>
            <person name="Koike H."/>
        </authorList>
    </citation>
    <scope>NUCLEOTIDE SEQUENCE</scope>
    <source>
        <strain evidence="2">NBRC 6742</strain>
    </source>
</reference>
<dbReference type="SUPFAM" id="SSF103481">
    <property type="entry name" value="Multidrug resistance efflux transporter EmrE"/>
    <property type="match status" value="1"/>
</dbReference>